<gene>
    <name evidence="2" type="ORF">SAMN05414137_14416</name>
    <name evidence="3" type="ORF">SAMN05414137_15414</name>
</gene>
<evidence type="ECO:0000313" key="2">
    <source>
        <dbReference type="EMBL" id="SEM69081.1"/>
    </source>
</evidence>
<reference evidence="4" key="2">
    <citation type="submission" date="2016-10" db="EMBL/GenBank/DDBJ databases">
        <authorList>
            <person name="Varghese N."/>
        </authorList>
    </citation>
    <scope>NUCLEOTIDE SEQUENCE [LARGE SCALE GENOMIC DNA]</scope>
    <source>
        <strain evidence="4">DSM 45096 / BCRC 16803 / CGMCC 4.1857 / CIP 109030 / JCM 12277 / KCTC 19219 / NBRC 100920 / 33214</strain>
    </source>
</reference>
<reference evidence="3" key="1">
    <citation type="submission" date="2016-10" db="EMBL/GenBank/DDBJ databases">
        <authorList>
            <person name="de Groot N.N."/>
        </authorList>
    </citation>
    <scope>NUCLEOTIDE SEQUENCE [LARGE SCALE GENOMIC DNA]</scope>
    <source>
        <strain evidence="3">CGMCC 4.1857</strain>
    </source>
</reference>
<organism evidence="3 4">
    <name type="scientific">Streptacidiphilus jiangxiensis</name>
    <dbReference type="NCBI Taxonomy" id="235985"/>
    <lineage>
        <taxon>Bacteria</taxon>
        <taxon>Bacillati</taxon>
        <taxon>Actinomycetota</taxon>
        <taxon>Actinomycetes</taxon>
        <taxon>Kitasatosporales</taxon>
        <taxon>Streptomycetaceae</taxon>
        <taxon>Streptacidiphilus</taxon>
    </lineage>
</organism>
<evidence type="ECO:0000313" key="3">
    <source>
        <dbReference type="EMBL" id="SEM76217.1"/>
    </source>
</evidence>
<protein>
    <submittedName>
        <fullName evidence="3">Uncharacterized protein</fullName>
    </submittedName>
</protein>
<feature type="chain" id="PRO_5038295065" evidence="1">
    <location>
        <begin position="20"/>
        <end position="49"/>
    </location>
</feature>
<evidence type="ECO:0000313" key="4">
    <source>
        <dbReference type="Proteomes" id="UP000183015"/>
    </source>
</evidence>
<proteinExistence type="predicted"/>
<accession>A0A1H8B320</accession>
<dbReference type="AlphaFoldDB" id="A0A1H8B320"/>
<dbReference type="EMBL" id="FOAZ01000044">
    <property type="protein sequence ID" value="SEM69081.1"/>
    <property type="molecule type" value="Genomic_DNA"/>
</dbReference>
<dbReference type="Proteomes" id="UP000183015">
    <property type="component" value="Unassembled WGS sequence"/>
</dbReference>
<keyword evidence="4" id="KW-1185">Reference proteome</keyword>
<keyword evidence="1" id="KW-0732">Signal</keyword>
<name>A0A1H8B320_STRJI</name>
<evidence type="ECO:0000256" key="1">
    <source>
        <dbReference type="SAM" id="SignalP"/>
    </source>
</evidence>
<dbReference type="EMBL" id="FOAZ01000054">
    <property type="protein sequence ID" value="SEM76217.1"/>
    <property type="molecule type" value="Genomic_DNA"/>
</dbReference>
<sequence length="49" mass="4777">MSSMSTKFLLIAMTASVLAVGAASASAISQYQTISLDAASGDGSVTGHA</sequence>
<feature type="signal peptide" evidence="1">
    <location>
        <begin position="1"/>
        <end position="19"/>
    </location>
</feature>